<dbReference type="AlphaFoldDB" id="G1XJU4"/>
<dbReference type="InParanoid" id="G1XJU4"/>
<dbReference type="InterPro" id="IPR001810">
    <property type="entry name" value="F-box_dom"/>
</dbReference>
<keyword evidence="4" id="KW-1185">Reference proteome</keyword>
<sequence>MADMMRTRSKGPPRETYIYKIPTAKESPKHELNSISPYLSEILRHIIAYLDPPSLLSLTLTNHYFHKLISSPHTWRLLFLQWFPDSKGQFTPLTAPPDPAQAKLHPDDLETNHWRTEAILRSRLLRNLNKARPELREAGNRNTSSTYVEPQFKSTHLKTIPKSVIMSMMHLIQPPITHLFANFDKEPLKPNEKTNGSPPDYHPIPSFRSCNLGNGQASVWSPGNGQFKTEEDSGTMVFTRYEKSQHTLATSFDVMEIVDVHQNGAGSFAVIGRRWSENRVNILCGFRLGTGECMDYPIAHEPAQAIVGIGTGVWIADLAGYGAIPGVGLEEMTEEEQAAARAKREAAEQKGGDQVSRILASNDPQNHLEGKYKPVRVPEASGIFSEYGVGLVYITSEGDVHMLSVDTFPLAPGHQIHRALETSRMAKWRISPRCALVSVKVDNDYTPEKKALGRPWCVVQNIVGEIWTFSGDPRSRPDPEDNGLTEEEEDEADLQRADTEIENGPIGDDLSIMDHVERHAAWMRIRAELAATYKTERNAGREEEMKRIAAHVQGHWTMLEGTRVERPISGFYLDDLYRDTGLIVGDNENIQPLKLPWIMEVDFGGYNIVSFSTTSTEERRVQGFRYRLNTLFTEKKPDVPETEILGSQAFAGSADDWAKTRLRIPKSGEEIFDQGKNPQNITALAMDDSFLARAMPVSPNDNTVGGNARLFAVGTNHGRALVFNIRGSPTKRTSDLLTPIRVCKIPGTPKITCVSVTSLAVIVGANNGAISVFDPLGSSGEPVRKIVHAMSIEAKKDYFTRTAQYGWGRTEQENTWQEETSAYRICADPNARNWRGAAILGCNILYWDETDFLNWQEADDLATRRRRRMEKVERLKAEEEEAAKNRRSPRPALGRVVPGTTPGSHIDLGLHSIAVNDEDPVRKWEEAHGELTEEDRRLLKDISGINIDDE</sequence>
<evidence type="ECO:0000313" key="3">
    <source>
        <dbReference type="EMBL" id="EGX46588.1"/>
    </source>
</evidence>
<dbReference type="Proteomes" id="UP000008784">
    <property type="component" value="Unassembled WGS sequence"/>
</dbReference>
<dbReference type="OMA" id="TEQENTW"/>
<evidence type="ECO:0000313" key="4">
    <source>
        <dbReference type="Proteomes" id="UP000008784"/>
    </source>
</evidence>
<feature type="region of interest" description="Disordered" evidence="1">
    <location>
        <begin position="876"/>
        <end position="904"/>
    </location>
</feature>
<gene>
    <name evidence="3" type="ORF">AOL_s00097g604</name>
</gene>
<dbReference type="HOGENOM" id="CLU_309930_0_0_1"/>
<dbReference type="SUPFAM" id="SSF81383">
    <property type="entry name" value="F-box domain"/>
    <property type="match status" value="1"/>
</dbReference>
<feature type="region of interest" description="Disordered" evidence="1">
    <location>
        <begin position="469"/>
        <end position="509"/>
    </location>
</feature>
<dbReference type="STRING" id="756982.G1XJU4"/>
<dbReference type="Gene3D" id="1.20.1280.50">
    <property type="match status" value="1"/>
</dbReference>
<feature type="domain" description="F-box" evidence="2">
    <location>
        <begin position="32"/>
        <end position="78"/>
    </location>
</feature>
<protein>
    <recommendedName>
        <fullName evidence="2">F-box domain-containing protein</fullName>
    </recommendedName>
</protein>
<name>G1XJU4_ARTOA</name>
<dbReference type="Pfam" id="PF12937">
    <property type="entry name" value="F-box-like"/>
    <property type="match status" value="1"/>
</dbReference>
<dbReference type="RefSeq" id="XP_011124739.1">
    <property type="nucleotide sequence ID" value="XM_011126437.1"/>
</dbReference>
<organism evidence="3 4">
    <name type="scientific">Arthrobotrys oligospora (strain ATCC 24927 / CBS 115.81 / DSM 1491)</name>
    <name type="common">Nematode-trapping fungus</name>
    <name type="synonym">Didymozoophaga oligospora</name>
    <dbReference type="NCBI Taxonomy" id="756982"/>
    <lineage>
        <taxon>Eukaryota</taxon>
        <taxon>Fungi</taxon>
        <taxon>Dikarya</taxon>
        <taxon>Ascomycota</taxon>
        <taxon>Pezizomycotina</taxon>
        <taxon>Orbiliomycetes</taxon>
        <taxon>Orbiliales</taxon>
        <taxon>Orbiliaceae</taxon>
        <taxon>Orbilia</taxon>
        <taxon>Orbilia oligospora</taxon>
    </lineage>
</organism>
<dbReference type="eggNOG" id="ENOG502SDKH">
    <property type="taxonomic scope" value="Eukaryota"/>
</dbReference>
<dbReference type="InterPro" id="IPR036047">
    <property type="entry name" value="F-box-like_dom_sf"/>
</dbReference>
<evidence type="ECO:0000256" key="1">
    <source>
        <dbReference type="SAM" id="MobiDB-lite"/>
    </source>
</evidence>
<dbReference type="OrthoDB" id="2095648at2759"/>
<comment type="caution">
    <text evidence="3">The sequence shown here is derived from an EMBL/GenBank/DDBJ whole genome shotgun (WGS) entry which is preliminary data.</text>
</comment>
<proteinExistence type="predicted"/>
<dbReference type="GeneID" id="22895682"/>
<feature type="compositionally biased region" description="Acidic residues" evidence="1">
    <location>
        <begin position="480"/>
        <end position="492"/>
    </location>
</feature>
<accession>G1XJU4</accession>
<dbReference type="EMBL" id="ADOT01000178">
    <property type="protein sequence ID" value="EGX46588.1"/>
    <property type="molecule type" value="Genomic_DNA"/>
</dbReference>
<dbReference type="PROSITE" id="PS50181">
    <property type="entry name" value="FBOX"/>
    <property type="match status" value="1"/>
</dbReference>
<evidence type="ECO:0000259" key="2">
    <source>
        <dbReference type="PROSITE" id="PS50181"/>
    </source>
</evidence>
<reference evidence="3 4" key="1">
    <citation type="journal article" date="2011" name="PLoS Pathog.">
        <title>Genomic and proteomic analyses of the fungus Arthrobotrys oligospora provide insights into nematode-trap formation.</title>
        <authorList>
            <person name="Yang J."/>
            <person name="Wang L."/>
            <person name="Ji X."/>
            <person name="Feng Y."/>
            <person name="Li X."/>
            <person name="Zou C."/>
            <person name="Xu J."/>
            <person name="Ren Y."/>
            <person name="Mi Q."/>
            <person name="Wu J."/>
            <person name="Liu S."/>
            <person name="Liu Y."/>
            <person name="Huang X."/>
            <person name="Wang H."/>
            <person name="Niu X."/>
            <person name="Li J."/>
            <person name="Liang L."/>
            <person name="Luo Y."/>
            <person name="Ji K."/>
            <person name="Zhou W."/>
            <person name="Yu Z."/>
            <person name="Li G."/>
            <person name="Liu Y."/>
            <person name="Li L."/>
            <person name="Qiao M."/>
            <person name="Feng L."/>
            <person name="Zhang K.-Q."/>
        </authorList>
    </citation>
    <scope>NUCLEOTIDE SEQUENCE [LARGE SCALE GENOMIC DNA]</scope>
    <source>
        <strain evidence="4">ATCC 24927 / CBS 115.81 / DSM 1491</strain>
    </source>
</reference>